<dbReference type="Proteomes" id="UP000196581">
    <property type="component" value="Unassembled WGS sequence"/>
</dbReference>
<keyword evidence="5" id="KW-1185">Reference proteome</keyword>
<keyword evidence="2" id="KW-0812">Transmembrane</keyword>
<feature type="compositionally biased region" description="Pro residues" evidence="1">
    <location>
        <begin position="241"/>
        <end position="257"/>
    </location>
</feature>
<keyword evidence="2" id="KW-1133">Transmembrane helix</keyword>
<feature type="chain" id="PRO_5039471639" evidence="3">
    <location>
        <begin position="27"/>
        <end position="426"/>
    </location>
</feature>
<dbReference type="EMBL" id="FWFF01000017">
    <property type="protein sequence ID" value="SLM98970.1"/>
    <property type="molecule type" value="Genomic_DNA"/>
</dbReference>
<feature type="compositionally biased region" description="Basic and acidic residues" evidence="1">
    <location>
        <begin position="131"/>
        <end position="147"/>
    </location>
</feature>
<feature type="region of interest" description="Disordered" evidence="1">
    <location>
        <begin position="119"/>
        <end position="147"/>
    </location>
</feature>
<accession>A0A1X6XIK2</accession>
<evidence type="ECO:0000313" key="4">
    <source>
        <dbReference type="EMBL" id="SLM98970.1"/>
    </source>
</evidence>
<gene>
    <name evidence="4" type="ORF">FM105_10015</name>
</gene>
<feature type="region of interest" description="Disordered" evidence="1">
    <location>
        <begin position="36"/>
        <end position="103"/>
    </location>
</feature>
<evidence type="ECO:0000256" key="1">
    <source>
        <dbReference type="SAM" id="MobiDB-lite"/>
    </source>
</evidence>
<keyword evidence="2" id="KW-0472">Membrane</keyword>
<feature type="transmembrane region" description="Helical" evidence="2">
    <location>
        <begin position="400"/>
        <end position="420"/>
    </location>
</feature>
<sequence length="426" mass="43893">MVTPMFARTALSAAVTVALVSAPATLGAPAFGQVTASGFTAPVGSDSSPAPTATETQSPSPRPTTDPDASPSPTDQPDDDETHEADDDDGDGDDPTLPDGAYTVQKAERIDTFALYQDGVDEPFVLDDSDDRPFEAVSRDSADQSDDRIIIRLPDPDRDFVLQEDTGALNLATEDGDTPYRPGENGEGDRTFEFDVDGGTVGEVTETTPDDGEDGGDDGGEGSPEPEETEDPEPTPDPTEDPTPPPTEDPEPSPAPTEPDDGDDSGDQGNDDDSGDDGGTGDDGSDENGSDEDGSGSGERDDRGLTEDPSTGNGSDNGDRHGPRESAPDGNADWVPTGPQRPDYSDPVPQPPGTGEDDAITPDGEEPTQPGDGDNGDDGSSDDVASESASEDGDGAGMPWQIGVVVAIGAAAIAFILFVAGRRRRD</sequence>
<name>A0A1X6XIK2_9MICO</name>
<proteinExistence type="predicted"/>
<reference evidence="5" key="1">
    <citation type="submission" date="2017-02" db="EMBL/GenBank/DDBJ databases">
        <authorList>
            <person name="Dridi B."/>
        </authorList>
    </citation>
    <scope>NUCLEOTIDE SEQUENCE [LARGE SCALE GENOMIC DNA]</scope>
    <source>
        <strain evidence="5">B Co 03.10</strain>
    </source>
</reference>
<feature type="compositionally biased region" description="Low complexity" evidence="1">
    <location>
        <begin position="66"/>
        <end position="75"/>
    </location>
</feature>
<feature type="compositionally biased region" description="Acidic residues" evidence="1">
    <location>
        <begin position="119"/>
        <end position="130"/>
    </location>
</feature>
<protein>
    <submittedName>
        <fullName evidence="4">Phage protein</fullName>
    </submittedName>
</protein>
<feature type="compositionally biased region" description="Acidic residues" evidence="1">
    <location>
        <begin position="374"/>
        <end position="394"/>
    </location>
</feature>
<organism evidence="4 5">
    <name type="scientific">Brevibacterium yomogidense</name>
    <dbReference type="NCBI Taxonomy" id="946573"/>
    <lineage>
        <taxon>Bacteria</taxon>
        <taxon>Bacillati</taxon>
        <taxon>Actinomycetota</taxon>
        <taxon>Actinomycetes</taxon>
        <taxon>Micrococcales</taxon>
        <taxon>Brevibacteriaceae</taxon>
        <taxon>Brevibacterium</taxon>
    </lineage>
</organism>
<evidence type="ECO:0000256" key="2">
    <source>
        <dbReference type="SAM" id="Phobius"/>
    </source>
</evidence>
<feature type="compositionally biased region" description="Acidic residues" evidence="1">
    <location>
        <begin position="76"/>
        <end position="96"/>
    </location>
</feature>
<feature type="compositionally biased region" description="Acidic residues" evidence="1">
    <location>
        <begin position="355"/>
        <end position="366"/>
    </location>
</feature>
<dbReference type="AlphaFoldDB" id="A0A1X6XIK2"/>
<evidence type="ECO:0000313" key="5">
    <source>
        <dbReference type="Proteomes" id="UP000196581"/>
    </source>
</evidence>
<feature type="compositionally biased region" description="Acidic residues" evidence="1">
    <location>
        <begin position="208"/>
        <end position="240"/>
    </location>
</feature>
<evidence type="ECO:0000256" key="3">
    <source>
        <dbReference type="SAM" id="SignalP"/>
    </source>
</evidence>
<feature type="compositionally biased region" description="Basic and acidic residues" evidence="1">
    <location>
        <begin position="317"/>
        <end position="327"/>
    </location>
</feature>
<feature type="signal peptide" evidence="3">
    <location>
        <begin position="1"/>
        <end position="26"/>
    </location>
</feature>
<keyword evidence="3" id="KW-0732">Signal</keyword>
<feature type="compositionally biased region" description="Acidic residues" evidence="1">
    <location>
        <begin position="258"/>
        <end position="294"/>
    </location>
</feature>
<feature type="compositionally biased region" description="Polar residues" evidence="1">
    <location>
        <begin position="45"/>
        <end position="55"/>
    </location>
</feature>
<feature type="region of interest" description="Disordered" evidence="1">
    <location>
        <begin position="168"/>
        <end position="398"/>
    </location>
</feature>